<feature type="chain" id="PRO_5003335071" evidence="2">
    <location>
        <begin position="23"/>
        <end position="206"/>
    </location>
</feature>
<dbReference type="Proteomes" id="UP000009222">
    <property type="component" value="Chromosome"/>
</dbReference>
<gene>
    <name evidence="3" type="ordered locus">TREAZ_3128</name>
</gene>
<dbReference type="HOGENOM" id="CLU_1331438_0_0_12"/>
<keyword evidence="4" id="KW-1185">Reference proteome</keyword>
<accession>F5YAE3</accession>
<evidence type="ECO:0000313" key="3">
    <source>
        <dbReference type="EMBL" id="AEF82116.1"/>
    </source>
</evidence>
<feature type="region of interest" description="Disordered" evidence="1">
    <location>
        <begin position="145"/>
        <end position="164"/>
    </location>
</feature>
<dbReference type="OrthoDB" id="9830001at2"/>
<keyword evidence="2" id="KW-0732">Signal</keyword>
<evidence type="ECO:0000256" key="1">
    <source>
        <dbReference type="SAM" id="MobiDB-lite"/>
    </source>
</evidence>
<dbReference type="KEGG" id="taz:TREAZ_3128"/>
<reference evidence="3 4" key="2">
    <citation type="journal article" date="2011" name="ISME J.">
        <title>RNA-seq reveals cooperative metabolic interactions between two termite-gut spirochete species in co-culture.</title>
        <authorList>
            <person name="Rosenthal A.Z."/>
            <person name="Matson E.G."/>
            <person name="Eldar A."/>
            <person name="Leadbetter J.R."/>
        </authorList>
    </citation>
    <scope>NUCLEOTIDE SEQUENCE [LARGE SCALE GENOMIC DNA]</scope>
    <source>
        <strain evidence="4">ATCC BAA-888 / DSM 13862 / ZAS-9</strain>
    </source>
</reference>
<dbReference type="STRING" id="545695.TREAZ_3128"/>
<evidence type="ECO:0000256" key="2">
    <source>
        <dbReference type="SAM" id="SignalP"/>
    </source>
</evidence>
<dbReference type="InParanoid" id="F5YAE3"/>
<dbReference type="RefSeq" id="WP_015712429.1">
    <property type="nucleotide sequence ID" value="NC_015577.1"/>
</dbReference>
<name>F5YAE3_LEAAZ</name>
<reference evidence="4" key="1">
    <citation type="submission" date="2009-12" db="EMBL/GenBank/DDBJ databases">
        <title>Complete sequence of Treponema azotonutricium strain ZAS-9.</title>
        <authorList>
            <person name="Tetu S.G."/>
            <person name="Matson E."/>
            <person name="Ren Q."/>
            <person name="Seshadri R."/>
            <person name="Elbourne L."/>
            <person name="Hassan K.A."/>
            <person name="Durkin A."/>
            <person name="Radune D."/>
            <person name="Mohamoud Y."/>
            <person name="Shay R."/>
            <person name="Jin S."/>
            <person name="Zhang X."/>
            <person name="Lucey K."/>
            <person name="Ballor N.R."/>
            <person name="Ottesen E."/>
            <person name="Rosenthal R."/>
            <person name="Allen A."/>
            <person name="Leadbetter J.R."/>
            <person name="Paulsen I.T."/>
        </authorList>
    </citation>
    <scope>NUCLEOTIDE SEQUENCE [LARGE SCALE GENOMIC DNA]</scope>
    <source>
        <strain evidence="4">ATCC BAA-888 / DSM 13862 / ZAS-9</strain>
    </source>
</reference>
<feature type="signal peptide" evidence="2">
    <location>
        <begin position="1"/>
        <end position="22"/>
    </location>
</feature>
<evidence type="ECO:0000313" key="4">
    <source>
        <dbReference type="Proteomes" id="UP000009222"/>
    </source>
</evidence>
<organism evidence="3 4">
    <name type="scientific">Leadbettera azotonutricia (strain ATCC BAA-888 / DSM 13862 / ZAS-9)</name>
    <name type="common">Treponema azotonutricium</name>
    <dbReference type="NCBI Taxonomy" id="545695"/>
    <lineage>
        <taxon>Bacteria</taxon>
        <taxon>Pseudomonadati</taxon>
        <taxon>Spirochaetota</taxon>
        <taxon>Spirochaetia</taxon>
        <taxon>Spirochaetales</taxon>
        <taxon>Breznakiellaceae</taxon>
        <taxon>Leadbettera</taxon>
    </lineage>
</organism>
<dbReference type="EMBL" id="CP001841">
    <property type="protein sequence ID" value="AEF82116.1"/>
    <property type="molecule type" value="Genomic_DNA"/>
</dbReference>
<dbReference type="AlphaFoldDB" id="F5YAE3"/>
<protein>
    <submittedName>
        <fullName evidence="3">Uncharacterized protein</fullName>
    </submittedName>
</protein>
<sequence>MIKIRCLGVFLLLCLFQAGVFSQDVEPLDSATVPESLRRPQRGEAPRYPSDTVIGELGKGTAPEDAWRFAQTVLAALVQGNKEAPVLAQSGAALVDGLLAGLESLGPEKYRLGGGRVEADGAVSFLIRFLGKEQSMSGELYLRREEAAEADEEDAAASSGGEPQPPALVISSGHWFLDDLVLEPARDLADLREEYRYDFTPYERFY</sequence>
<proteinExistence type="predicted"/>